<proteinExistence type="predicted"/>
<accession>A0A8S5TRH7</accession>
<name>A0A8S5TRH7_9CAUD</name>
<dbReference type="InterPro" id="IPR018755">
    <property type="entry name" value="Phage_Mu_Gp48"/>
</dbReference>
<reference evidence="1" key="1">
    <citation type="journal article" date="2021" name="Proc. Natl. Acad. Sci. U.S.A.">
        <title>A Catalog of Tens of Thousands of Viruses from Human Metagenomes Reveals Hidden Associations with Chronic Diseases.</title>
        <authorList>
            <person name="Tisza M.J."/>
            <person name="Buck C.B."/>
        </authorList>
    </citation>
    <scope>NUCLEOTIDE SEQUENCE</scope>
    <source>
        <strain evidence="1">Ctm6w13</strain>
    </source>
</reference>
<dbReference type="EMBL" id="BK015909">
    <property type="protein sequence ID" value="DAF84795.1"/>
    <property type="molecule type" value="Genomic_DNA"/>
</dbReference>
<sequence length="236" mass="26861">MGKIVRDVRVERYYPPVVAPSAEFRALARVENPEYRVLWEALWRRFANTFVYAIDTDGAARWEGMLRMIRGDGLPIEMRRQRILAKINTRIPYTERSFQRMLDGAFGLGEAVAKCNYAAYSMQIQLLSMEPVLIRRVHFFARGIIPANLEIELHWARENAEELYYAAAPSIHTTYEIRPAEITDATAEARRYIGAAVSTHTAYEVYPDTVQDAAIGSTLYADGIGSIYKSIEVSQT</sequence>
<evidence type="ECO:0000313" key="1">
    <source>
        <dbReference type="EMBL" id="DAF84795.1"/>
    </source>
</evidence>
<dbReference type="Pfam" id="PF10076">
    <property type="entry name" value="Phage_Mu_Gp48"/>
    <property type="match status" value="1"/>
</dbReference>
<organism evidence="1">
    <name type="scientific">Myoviridae sp. ctm6w13</name>
    <dbReference type="NCBI Taxonomy" id="2825167"/>
    <lineage>
        <taxon>Viruses</taxon>
        <taxon>Duplodnaviria</taxon>
        <taxon>Heunggongvirae</taxon>
        <taxon>Uroviricota</taxon>
        <taxon>Caudoviricetes</taxon>
    </lineage>
</organism>
<protein>
    <submittedName>
        <fullName evidence="1">Tail protein</fullName>
    </submittedName>
</protein>